<dbReference type="AlphaFoldDB" id="A0A7X0JWN2"/>
<dbReference type="InterPro" id="IPR045087">
    <property type="entry name" value="Cu-oxidase_fam"/>
</dbReference>
<dbReference type="InterPro" id="IPR011707">
    <property type="entry name" value="Cu-oxidase-like_N"/>
</dbReference>
<dbReference type="PROSITE" id="PS00080">
    <property type="entry name" value="MULTICOPPER_OXIDASE2"/>
    <property type="match status" value="1"/>
</dbReference>
<dbReference type="EMBL" id="JACHHT010000004">
    <property type="protein sequence ID" value="MBB6523588.1"/>
    <property type="molecule type" value="Genomic_DNA"/>
</dbReference>
<dbReference type="PROSITE" id="PS51257">
    <property type="entry name" value="PROKAR_LIPOPROTEIN"/>
    <property type="match status" value="1"/>
</dbReference>
<dbReference type="InterPro" id="IPR008972">
    <property type="entry name" value="Cupredoxin"/>
</dbReference>
<dbReference type="PANTHER" id="PTHR11709">
    <property type="entry name" value="MULTI-COPPER OXIDASE"/>
    <property type="match status" value="1"/>
</dbReference>
<dbReference type="SUPFAM" id="SSF49503">
    <property type="entry name" value="Cupredoxins"/>
    <property type="match status" value="3"/>
</dbReference>
<dbReference type="GO" id="GO:0005507">
    <property type="term" value="F:copper ion binding"/>
    <property type="evidence" value="ECO:0007669"/>
    <property type="project" value="InterPro"/>
</dbReference>
<gene>
    <name evidence="5" type="ORF">HNR48_003902</name>
</gene>
<evidence type="ECO:0000256" key="1">
    <source>
        <dbReference type="ARBA" id="ARBA00022723"/>
    </source>
</evidence>
<organism evidence="5 6">
    <name type="scientific">Pseudoteredinibacter isoporae</name>
    <dbReference type="NCBI Taxonomy" id="570281"/>
    <lineage>
        <taxon>Bacteria</taxon>
        <taxon>Pseudomonadati</taxon>
        <taxon>Pseudomonadota</taxon>
        <taxon>Gammaproteobacteria</taxon>
        <taxon>Cellvibrionales</taxon>
        <taxon>Cellvibrionaceae</taxon>
        <taxon>Pseudoteredinibacter</taxon>
    </lineage>
</organism>
<name>A0A7X0JWN2_9GAMM</name>
<dbReference type="InterPro" id="IPR011706">
    <property type="entry name" value="Cu-oxidase_C"/>
</dbReference>
<dbReference type="InterPro" id="IPR002355">
    <property type="entry name" value="Cu_oxidase_Cu_BS"/>
</dbReference>
<keyword evidence="2" id="KW-0560">Oxidoreductase</keyword>
<dbReference type="FunCoup" id="A0A7X0JWN2">
    <property type="interactions" value="83"/>
</dbReference>
<dbReference type="Gene3D" id="2.60.40.420">
    <property type="entry name" value="Cupredoxins - blue copper proteins"/>
    <property type="match status" value="3"/>
</dbReference>
<dbReference type="Proteomes" id="UP000528457">
    <property type="component" value="Unassembled WGS sequence"/>
</dbReference>
<evidence type="ECO:0000313" key="6">
    <source>
        <dbReference type="Proteomes" id="UP000528457"/>
    </source>
</evidence>
<evidence type="ECO:0000256" key="2">
    <source>
        <dbReference type="ARBA" id="ARBA00023002"/>
    </source>
</evidence>
<dbReference type="RefSeq" id="WP_166843398.1">
    <property type="nucleotide sequence ID" value="NZ_JAAONY010000004.1"/>
</dbReference>
<dbReference type="PANTHER" id="PTHR11709:SF2">
    <property type="entry name" value="MULTICOPPER OXIDASE LPR1"/>
    <property type="match status" value="1"/>
</dbReference>
<feature type="domain" description="Plastocyanin-like" evidence="3">
    <location>
        <begin position="355"/>
        <end position="459"/>
    </location>
</feature>
<evidence type="ECO:0000313" key="5">
    <source>
        <dbReference type="EMBL" id="MBB6523588.1"/>
    </source>
</evidence>
<dbReference type="Pfam" id="PF07732">
    <property type="entry name" value="Cu-oxidase_3"/>
    <property type="match status" value="1"/>
</dbReference>
<dbReference type="GO" id="GO:0030288">
    <property type="term" value="C:outer membrane-bounded periplasmic space"/>
    <property type="evidence" value="ECO:0007669"/>
    <property type="project" value="TreeGrafter"/>
</dbReference>
<accession>A0A7X0JWN2</accession>
<dbReference type="InParanoid" id="A0A7X0JWN2"/>
<evidence type="ECO:0000259" key="4">
    <source>
        <dbReference type="Pfam" id="PF07732"/>
    </source>
</evidence>
<protein>
    <submittedName>
        <fullName evidence="5">FtsP/CotA-like multicopper oxidase with cupredoxin domain</fullName>
    </submittedName>
</protein>
<dbReference type="GO" id="GO:0016491">
    <property type="term" value="F:oxidoreductase activity"/>
    <property type="evidence" value="ECO:0007669"/>
    <property type="project" value="UniProtKB-KW"/>
</dbReference>
<evidence type="ECO:0000259" key="3">
    <source>
        <dbReference type="Pfam" id="PF07731"/>
    </source>
</evidence>
<comment type="caution">
    <text evidence="5">The sequence shown here is derived from an EMBL/GenBank/DDBJ whole genome shotgun (WGS) entry which is preliminary data.</text>
</comment>
<proteinExistence type="predicted"/>
<dbReference type="CDD" id="cd13861">
    <property type="entry name" value="CuRO_1_CumA_like"/>
    <property type="match status" value="1"/>
</dbReference>
<keyword evidence="6" id="KW-1185">Reference proteome</keyword>
<sequence>MKRREFLSAGLLGTLALSGCMPKLKVEQRGEYRYEIRLQAADFELIPGTQTPGLGFNGQYPSPIIRAKQGRPVIIDVINELDEPTTIHWHGIRIDIAMDGVPFLSQKPIMPGEHFRYEFIPPDAGTFWYHPHMNSVVQLGKGLVGLLLVEEADSSQFSPEDYAADLPLMLKNWHLNDDGSFKPLSIPRYAARMGTPGNYETINGLNRPAMTVPANAWVRLRFANVDNTVVYKLRVKDRPAYIVSIDANPLSEPKPLEHHSIGSGMRVDIAVKTPAAGEEIVIENGKGRLYFEFMRLRAEDRPLKKATATTAPMPLPNPLSEPELDKAEKKYFVFEWEGAVTPADKAGKSKHAFWTINRRAWEGMGPNNIPEPLAKLDLGKSYIFDLKNNTPHMHPIHMHGVMFKVIKSNKKNIEPFFTDTVLMEKNERVQIAFVADNPGRWMYHCHVIEHMKTGLMGYIEIS</sequence>
<keyword evidence="1" id="KW-0479">Metal-binding</keyword>
<feature type="domain" description="Plastocyanin-like" evidence="4">
    <location>
        <begin position="44"/>
        <end position="152"/>
    </location>
</feature>
<dbReference type="Pfam" id="PF07731">
    <property type="entry name" value="Cu-oxidase_2"/>
    <property type="match status" value="1"/>
</dbReference>
<reference evidence="5 6" key="1">
    <citation type="submission" date="2020-08" db="EMBL/GenBank/DDBJ databases">
        <title>Genomic Encyclopedia of Type Strains, Phase IV (KMG-IV): sequencing the most valuable type-strain genomes for metagenomic binning, comparative biology and taxonomic classification.</title>
        <authorList>
            <person name="Goeker M."/>
        </authorList>
    </citation>
    <scope>NUCLEOTIDE SEQUENCE [LARGE SCALE GENOMIC DNA]</scope>
    <source>
        <strain evidence="5 6">DSM 22368</strain>
    </source>
</reference>
<dbReference type="CDD" id="cd13906">
    <property type="entry name" value="CuRO_3_CumA_like"/>
    <property type="match status" value="1"/>
</dbReference>